<comment type="similarity">
    <text evidence="7">Belongs to the protein kinase superfamily.</text>
</comment>
<dbReference type="GO" id="GO:0000407">
    <property type="term" value="C:phagophore assembly site"/>
    <property type="evidence" value="ECO:0007669"/>
    <property type="project" value="TreeGrafter"/>
</dbReference>
<dbReference type="FunFam" id="3.30.200.20:FF:000042">
    <property type="entry name" value="Aurora kinase A"/>
    <property type="match status" value="1"/>
</dbReference>
<dbReference type="PANTHER" id="PTHR24348:SF22">
    <property type="entry name" value="NON-SPECIFIC SERINE_THREONINE PROTEIN KINASE"/>
    <property type="match status" value="1"/>
</dbReference>
<evidence type="ECO:0000313" key="10">
    <source>
        <dbReference type="Proteomes" id="UP000008983"/>
    </source>
</evidence>
<dbReference type="GO" id="GO:0005524">
    <property type="term" value="F:ATP binding"/>
    <property type="evidence" value="ECO:0007669"/>
    <property type="project" value="UniProtKB-UniRule"/>
</dbReference>
<keyword evidence="4 9" id="KW-0418">Kinase</keyword>
<dbReference type="GO" id="GO:0016020">
    <property type="term" value="C:membrane"/>
    <property type="evidence" value="ECO:0007669"/>
    <property type="project" value="TreeGrafter"/>
</dbReference>
<dbReference type="STRING" id="857967.G0QMC0"/>
<dbReference type="EC" id="2.7.11.17" evidence="9"/>
<keyword evidence="7" id="KW-0723">Serine/threonine-protein kinase</keyword>
<dbReference type="SUPFAM" id="SSF56112">
    <property type="entry name" value="Protein kinase-like (PK-like)"/>
    <property type="match status" value="1"/>
</dbReference>
<keyword evidence="10" id="KW-1185">Reference proteome</keyword>
<keyword evidence="3 6" id="KW-0547">Nucleotide-binding</keyword>
<dbReference type="InterPro" id="IPR008271">
    <property type="entry name" value="Ser/Thr_kinase_AS"/>
</dbReference>
<dbReference type="RefSeq" id="XP_004037628.1">
    <property type="nucleotide sequence ID" value="XM_004037580.1"/>
</dbReference>
<dbReference type="OMA" id="NGYPPFC"/>
<dbReference type="InterPro" id="IPR000719">
    <property type="entry name" value="Prot_kinase_dom"/>
</dbReference>
<dbReference type="EMBL" id="GL983414">
    <property type="protein sequence ID" value="EGR33642.1"/>
    <property type="molecule type" value="Genomic_DNA"/>
</dbReference>
<dbReference type="PROSITE" id="PS00108">
    <property type="entry name" value="PROTEIN_KINASE_ST"/>
    <property type="match status" value="1"/>
</dbReference>
<keyword evidence="5 6" id="KW-0067">ATP-binding</keyword>
<dbReference type="PANTHER" id="PTHR24348">
    <property type="entry name" value="SERINE/THREONINE-PROTEIN KINASE UNC-51-RELATED"/>
    <property type="match status" value="1"/>
</dbReference>
<evidence type="ECO:0000256" key="5">
    <source>
        <dbReference type="ARBA" id="ARBA00022840"/>
    </source>
</evidence>
<dbReference type="GO" id="GO:0004683">
    <property type="term" value="F:calcium/calmodulin-dependent protein kinase activity"/>
    <property type="evidence" value="ECO:0007669"/>
    <property type="project" value="UniProtKB-EC"/>
</dbReference>
<reference evidence="9 10" key="1">
    <citation type="submission" date="2011-07" db="EMBL/GenBank/DDBJ databases">
        <authorList>
            <person name="Coyne R."/>
            <person name="Brami D."/>
            <person name="Johnson J."/>
            <person name="Hostetler J."/>
            <person name="Hannick L."/>
            <person name="Clark T."/>
            <person name="Cassidy-Hanley D."/>
            <person name="Inman J."/>
        </authorList>
    </citation>
    <scope>NUCLEOTIDE SEQUENCE [LARGE SCALE GENOMIC DNA]</scope>
    <source>
        <strain evidence="9 10">G5</strain>
    </source>
</reference>
<dbReference type="Gene3D" id="1.10.510.10">
    <property type="entry name" value="Transferase(Phosphotransferase) domain 1"/>
    <property type="match status" value="1"/>
</dbReference>
<dbReference type="InterPro" id="IPR045269">
    <property type="entry name" value="Atg1-like"/>
</dbReference>
<name>G0QMC0_ICHMU</name>
<gene>
    <name evidence="9" type="ORF">IMG5_047510</name>
</gene>
<dbReference type="GO" id="GO:0005776">
    <property type="term" value="C:autophagosome"/>
    <property type="evidence" value="ECO:0007669"/>
    <property type="project" value="TreeGrafter"/>
</dbReference>
<keyword evidence="2 9" id="KW-0808">Transferase</keyword>
<dbReference type="InterPro" id="IPR017441">
    <property type="entry name" value="Protein_kinase_ATP_BS"/>
</dbReference>
<dbReference type="GO" id="GO:0010506">
    <property type="term" value="P:regulation of autophagy"/>
    <property type="evidence" value="ECO:0007669"/>
    <property type="project" value="InterPro"/>
</dbReference>
<protein>
    <submittedName>
        <fullName evidence="9">Protein kinase domain protein</fullName>
        <ecNumber evidence="9">2.7.11.17</ecNumber>
    </submittedName>
</protein>
<feature type="domain" description="Protein kinase" evidence="8">
    <location>
        <begin position="9"/>
        <end position="266"/>
    </location>
</feature>
<dbReference type="OrthoDB" id="346907at2759"/>
<dbReference type="Proteomes" id="UP000008983">
    <property type="component" value="Unassembled WGS sequence"/>
</dbReference>
<evidence type="ECO:0000256" key="3">
    <source>
        <dbReference type="ARBA" id="ARBA00022741"/>
    </source>
</evidence>
<dbReference type="eggNOG" id="KOG0595">
    <property type="taxonomic scope" value="Eukaryota"/>
</dbReference>
<dbReference type="SMART" id="SM00220">
    <property type="entry name" value="S_TKc"/>
    <property type="match status" value="1"/>
</dbReference>
<sequence length="270" mass="31572">MKQIKHFIYNENDIIGTGSYSKVYKGKNLQTSQQVAIKSIRKNQILNDIQSSKNLIREIQIQKELKSENIVNLIDFAITKNNYYIILEYCNKGNLQDFIKQSQKIPENQAKKILLQIIKGLKELNSKKIAHRDIKPSNILINKKKEKVFQVKIADFGFSCFFKDSIMTSRIGTGLYMDPSIILNDEYNEKCDIWSLGVLYYELLYGKMPWNGQNQDVLLNNIQNMNLIYDKQVKVSEISKDLLRKMLEKNSKNRISFEEVCNHVLFQPFL</sequence>
<feature type="binding site" evidence="6">
    <location>
        <position position="42"/>
    </location>
    <ligand>
        <name>ATP</name>
        <dbReference type="ChEBI" id="CHEBI:30616"/>
    </ligand>
</feature>
<dbReference type="GeneID" id="14909825"/>
<dbReference type="Pfam" id="PF00069">
    <property type="entry name" value="Pkinase"/>
    <property type="match status" value="1"/>
</dbReference>
<dbReference type="PIRSF" id="PIRSF000654">
    <property type="entry name" value="Integrin-linked_kinase"/>
    <property type="match status" value="1"/>
</dbReference>
<dbReference type="AlphaFoldDB" id="G0QMC0"/>
<dbReference type="InParanoid" id="G0QMC0"/>
<evidence type="ECO:0000313" key="9">
    <source>
        <dbReference type="EMBL" id="EGR33642.1"/>
    </source>
</evidence>
<dbReference type="GO" id="GO:0005829">
    <property type="term" value="C:cytosol"/>
    <property type="evidence" value="ECO:0007669"/>
    <property type="project" value="TreeGrafter"/>
</dbReference>
<feature type="non-terminal residue" evidence="9">
    <location>
        <position position="270"/>
    </location>
</feature>
<proteinExistence type="inferred from homology"/>
<evidence type="ECO:0000256" key="2">
    <source>
        <dbReference type="ARBA" id="ARBA00022679"/>
    </source>
</evidence>
<dbReference type="InterPro" id="IPR011009">
    <property type="entry name" value="Kinase-like_dom_sf"/>
</dbReference>
<dbReference type="PROSITE" id="PS00107">
    <property type="entry name" value="PROTEIN_KINASE_ATP"/>
    <property type="match status" value="1"/>
</dbReference>
<evidence type="ECO:0000256" key="6">
    <source>
        <dbReference type="PROSITE-ProRule" id="PRU10141"/>
    </source>
</evidence>
<evidence type="ECO:0000256" key="4">
    <source>
        <dbReference type="ARBA" id="ARBA00022777"/>
    </source>
</evidence>
<evidence type="ECO:0000259" key="8">
    <source>
        <dbReference type="PROSITE" id="PS50011"/>
    </source>
</evidence>
<comment type="subunit">
    <text evidence="1">Monomer.</text>
</comment>
<dbReference type="GO" id="GO:0000045">
    <property type="term" value="P:autophagosome assembly"/>
    <property type="evidence" value="ECO:0007669"/>
    <property type="project" value="TreeGrafter"/>
</dbReference>
<dbReference type="FunFam" id="1.10.510.10:FF:000571">
    <property type="entry name" value="Maternal embryonic leucine zipper kinase"/>
    <property type="match status" value="1"/>
</dbReference>
<accession>G0QMC0</accession>
<organism evidence="9 10">
    <name type="scientific">Ichthyophthirius multifiliis</name>
    <name type="common">White spot disease agent</name>
    <name type="synonym">Ich</name>
    <dbReference type="NCBI Taxonomy" id="5932"/>
    <lineage>
        <taxon>Eukaryota</taxon>
        <taxon>Sar</taxon>
        <taxon>Alveolata</taxon>
        <taxon>Ciliophora</taxon>
        <taxon>Intramacronucleata</taxon>
        <taxon>Oligohymenophorea</taxon>
        <taxon>Hymenostomatida</taxon>
        <taxon>Ophryoglenina</taxon>
        <taxon>Ichthyophthirius</taxon>
    </lineage>
</organism>
<dbReference type="PROSITE" id="PS50011">
    <property type="entry name" value="PROTEIN_KINASE_DOM"/>
    <property type="match status" value="1"/>
</dbReference>
<evidence type="ECO:0000256" key="1">
    <source>
        <dbReference type="ARBA" id="ARBA00011245"/>
    </source>
</evidence>
<evidence type="ECO:0000256" key="7">
    <source>
        <dbReference type="RuleBase" id="RU000304"/>
    </source>
</evidence>